<gene>
    <name evidence="1" type="ORF">ABM124_02590</name>
</gene>
<keyword evidence="2" id="KW-1185">Reference proteome</keyword>
<dbReference type="RefSeq" id="WP_308185262.1">
    <property type="nucleotide sequence ID" value="NZ_CAUJPH010000005.1"/>
</dbReference>
<evidence type="ECO:0000313" key="1">
    <source>
        <dbReference type="EMBL" id="MEQ3510222.1"/>
    </source>
</evidence>
<name>A0ABV1JIA9_NEIPO</name>
<accession>A0ABV1JIA9</accession>
<sequence>MMNKQENFWDKLGDLLFAPVDIMFWIKESMGGISVCLLPVYRIEGQLSKHIQLFPIVRIMYIMLNL</sequence>
<comment type="caution">
    <text evidence="1">The sequence shown here is derived from an EMBL/GenBank/DDBJ whole genome shotgun (WGS) entry which is preliminary data.</text>
</comment>
<dbReference type="Proteomes" id="UP001447151">
    <property type="component" value="Unassembled WGS sequence"/>
</dbReference>
<evidence type="ECO:0000313" key="2">
    <source>
        <dbReference type="Proteomes" id="UP001447151"/>
    </source>
</evidence>
<organism evidence="1 2">
    <name type="scientific">Neisseria polysaccharea</name>
    <dbReference type="NCBI Taxonomy" id="489"/>
    <lineage>
        <taxon>Bacteria</taxon>
        <taxon>Pseudomonadati</taxon>
        <taxon>Pseudomonadota</taxon>
        <taxon>Betaproteobacteria</taxon>
        <taxon>Neisseriales</taxon>
        <taxon>Neisseriaceae</taxon>
        <taxon>Neisseria</taxon>
    </lineage>
</organism>
<protein>
    <submittedName>
        <fullName evidence="1">Uncharacterized protein</fullName>
    </submittedName>
</protein>
<proteinExistence type="predicted"/>
<reference evidence="1 2" key="1">
    <citation type="submission" date="2024-05" db="EMBL/GenBank/DDBJ databases">
        <authorList>
            <person name="Matzinger S.R."/>
            <person name="Bankers L."/>
            <person name="Rossheim A."/>
            <person name="Hetherington-Rauth M.C."/>
            <person name="Smith A."/>
            <person name="Baird S."/>
            <person name="Polanco D."/>
        </authorList>
    </citation>
    <scope>NUCLEOTIDE SEQUENCE [LARGE SCALE GENOMIC DNA]</scope>
    <source>
        <strain evidence="1 2">2024CJ-00066</strain>
    </source>
</reference>
<dbReference type="EMBL" id="JBECZB010000002">
    <property type="protein sequence ID" value="MEQ3510222.1"/>
    <property type="molecule type" value="Genomic_DNA"/>
</dbReference>